<sequence>MRILTAGAWKEISMAYVRREILATMPLTSLFIKFTNFISRACADYYADEVYKPRRKFPASFFRRHRG</sequence>
<keyword evidence="2" id="KW-1185">Reference proteome</keyword>
<organism evidence="1 2">
    <name type="scientific">Campylobacter gracilis RM3268</name>
    <dbReference type="NCBI Taxonomy" id="553220"/>
    <lineage>
        <taxon>Bacteria</taxon>
        <taxon>Pseudomonadati</taxon>
        <taxon>Campylobacterota</taxon>
        <taxon>Epsilonproteobacteria</taxon>
        <taxon>Campylobacterales</taxon>
        <taxon>Campylobacteraceae</taxon>
        <taxon>Campylobacter</taxon>
    </lineage>
</organism>
<reference evidence="1 2" key="1">
    <citation type="submission" date="2009-07" db="EMBL/GenBank/DDBJ databases">
        <authorList>
            <person name="Madupu R."/>
            <person name="Sebastian Y."/>
            <person name="Durkin A.S."/>
            <person name="Torralba M."/>
            <person name="Methe B."/>
            <person name="Sutton G.G."/>
            <person name="Strausberg R.L."/>
            <person name="Nelson K.E."/>
        </authorList>
    </citation>
    <scope>NUCLEOTIDE SEQUENCE [LARGE SCALE GENOMIC DNA]</scope>
    <source>
        <strain evidence="1 2">RM3268</strain>
    </source>
</reference>
<dbReference type="AlphaFoldDB" id="C8PGX8"/>
<evidence type="ECO:0000313" key="2">
    <source>
        <dbReference type="Proteomes" id="UP000005709"/>
    </source>
</evidence>
<comment type="caution">
    <text evidence="1">The sequence shown here is derived from an EMBL/GenBank/DDBJ whole genome shotgun (WGS) entry which is preliminary data.</text>
</comment>
<proteinExistence type="predicted"/>
<dbReference type="Proteomes" id="UP000005709">
    <property type="component" value="Unassembled WGS sequence"/>
</dbReference>
<protein>
    <submittedName>
        <fullName evidence="1">Uncharacterized protein</fullName>
    </submittedName>
</protein>
<name>C8PGX8_9BACT</name>
<evidence type="ECO:0000313" key="1">
    <source>
        <dbReference type="EMBL" id="EEV17799.1"/>
    </source>
</evidence>
<gene>
    <name evidence="1" type="ORF">CAMGR0001_2166</name>
</gene>
<dbReference type="EMBL" id="ACYG01000022">
    <property type="protein sequence ID" value="EEV17799.1"/>
    <property type="molecule type" value="Genomic_DNA"/>
</dbReference>
<accession>C8PGX8</accession>